<evidence type="ECO:0000313" key="8">
    <source>
        <dbReference type="Proteomes" id="UP000019678"/>
    </source>
</evidence>
<proteinExistence type="predicted"/>
<keyword evidence="8" id="KW-1185">Reference proteome</keyword>
<dbReference type="RefSeq" id="WP_052376732.1">
    <property type="nucleotide sequence ID" value="NZ_ASRX01000093.1"/>
</dbReference>
<dbReference type="GO" id="GO:0019867">
    <property type="term" value="C:outer membrane"/>
    <property type="evidence" value="ECO:0007669"/>
    <property type="project" value="InterPro"/>
</dbReference>
<name>A0A017SW45_9BACT</name>
<dbReference type="STRING" id="1192034.CAP_8845"/>
<dbReference type="InterPro" id="IPR000184">
    <property type="entry name" value="Bac_surfAg_D15"/>
</dbReference>
<feature type="domain" description="POTRA" evidence="6">
    <location>
        <begin position="623"/>
        <end position="697"/>
    </location>
</feature>
<evidence type="ECO:0000256" key="5">
    <source>
        <dbReference type="SAM" id="MobiDB-lite"/>
    </source>
</evidence>
<dbReference type="Proteomes" id="UP000019678">
    <property type="component" value="Unassembled WGS sequence"/>
</dbReference>
<evidence type="ECO:0000256" key="4">
    <source>
        <dbReference type="ARBA" id="ARBA00023136"/>
    </source>
</evidence>
<comment type="subcellular location">
    <subcellularLocation>
        <location evidence="1">Membrane</location>
    </subcellularLocation>
</comment>
<dbReference type="PANTHER" id="PTHR12815:SF18">
    <property type="entry name" value="SORTING AND ASSEMBLY MACHINERY COMPONENT 50 HOMOLOG"/>
    <property type="match status" value="1"/>
</dbReference>
<evidence type="ECO:0000256" key="3">
    <source>
        <dbReference type="ARBA" id="ARBA00022692"/>
    </source>
</evidence>
<dbReference type="PANTHER" id="PTHR12815">
    <property type="entry name" value="SORTING AND ASSEMBLY MACHINERY SAMM50 PROTEIN FAMILY MEMBER"/>
    <property type="match status" value="1"/>
</dbReference>
<dbReference type="EMBL" id="ASRX01000093">
    <property type="protein sequence ID" value="EYF00977.1"/>
    <property type="molecule type" value="Genomic_DNA"/>
</dbReference>
<dbReference type="Gene3D" id="3.10.20.310">
    <property type="entry name" value="membrane protein fhac"/>
    <property type="match status" value="2"/>
</dbReference>
<organism evidence="7 8">
    <name type="scientific">Chondromyces apiculatus DSM 436</name>
    <dbReference type="NCBI Taxonomy" id="1192034"/>
    <lineage>
        <taxon>Bacteria</taxon>
        <taxon>Pseudomonadati</taxon>
        <taxon>Myxococcota</taxon>
        <taxon>Polyangia</taxon>
        <taxon>Polyangiales</taxon>
        <taxon>Polyangiaceae</taxon>
        <taxon>Chondromyces</taxon>
    </lineage>
</organism>
<evidence type="ECO:0000256" key="1">
    <source>
        <dbReference type="ARBA" id="ARBA00004370"/>
    </source>
</evidence>
<evidence type="ECO:0000256" key="2">
    <source>
        <dbReference type="ARBA" id="ARBA00022452"/>
    </source>
</evidence>
<dbReference type="PROSITE" id="PS51779">
    <property type="entry name" value="POTRA"/>
    <property type="match status" value="2"/>
</dbReference>
<reference evidence="7 8" key="1">
    <citation type="submission" date="2013-05" db="EMBL/GenBank/DDBJ databases">
        <title>Genome assembly of Chondromyces apiculatus DSM 436.</title>
        <authorList>
            <person name="Sharma G."/>
            <person name="Khatri I."/>
            <person name="Kaur C."/>
            <person name="Mayilraj S."/>
            <person name="Subramanian S."/>
        </authorList>
    </citation>
    <scope>NUCLEOTIDE SEQUENCE [LARGE SCALE GENOMIC DNA]</scope>
    <source>
        <strain evidence="7 8">DSM 436</strain>
    </source>
</reference>
<keyword evidence="4" id="KW-0472">Membrane</keyword>
<dbReference type="InterPro" id="IPR034746">
    <property type="entry name" value="POTRA"/>
</dbReference>
<keyword evidence="3" id="KW-0812">Transmembrane</keyword>
<evidence type="ECO:0000313" key="7">
    <source>
        <dbReference type="EMBL" id="EYF00977.1"/>
    </source>
</evidence>
<evidence type="ECO:0000259" key="6">
    <source>
        <dbReference type="PROSITE" id="PS51779"/>
    </source>
</evidence>
<dbReference type="Gene3D" id="2.40.160.50">
    <property type="entry name" value="membrane protein fhac: a member of the omp85/tpsb transporter family"/>
    <property type="match status" value="1"/>
</dbReference>
<dbReference type="Pfam" id="PF01103">
    <property type="entry name" value="Omp85"/>
    <property type="match status" value="1"/>
</dbReference>
<feature type="region of interest" description="Disordered" evidence="5">
    <location>
        <begin position="7"/>
        <end position="29"/>
    </location>
</feature>
<dbReference type="InterPro" id="IPR010827">
    <property type="entry name" value="BamA/TamA_POTRA"/>
</dbReference>
<keyword evidence="2" id="KW-1134">Transmembrane beta strand</keyword>
<accession>A0A017SW45</accession>
<dbReference type="AlphaFoldDB" id="A0A017SW45"/>
<protein>
    <recommendedName>
        <fullName evidence="6">POTRA domain-containing protein</fullName>
    </recommendedName>
</protein>
<dbReference type="Pfam" id="PF07244">
    <property type="entry name" value="POTRA"/>
    <property type="match status" value="1"/>
</dbReference>
<dbReference type="InterPro" id="IPR039910">
    <property type="entry name" value="D15-like"/>
</dbReference>
<dbReference type="eggNOG" id="COG4775">
    <property type="taxonomic scope" value="Bacteria"/>
</dbReference>
<sequence length="1082" mass="117879">MLAVLALAGRPTRAEGPPGVTPSAGQRTPAQQAVLGAEDLVQGADTPALEPLPSLGDLAGKPIAPITVTAVGGRWPRVEPITSVELDEPLSADSARRALKELLATGSYARASAEVVANEEGVELRLFVLPRRLVATVQMTGAALGLAPTLEAARIAEGSEVTAPMLVDIRARIRAFYAQHGYTAAQVDVDAADTDDPMRVVLDIDIVPGPPRAVTQRVFVIDPAADREIGSLKQRYRFGSGDRVDEPAFTEADQEMVELLRKEGFHRADVLHRVVHVGPRSYLYVYLTPGPRILPAFEGNRAFDAVMLEDALELDGETEHKPAELLERLRTFYVRRGFLDVEIRTEERKGTSDTVVYQVFIVRENAQVRVTKRVFPCLTGTLGANDIGAEIQTFLEEDLPGGEFITLPDIAAVDSIFGPTQGAGGRARPADLNPAMTYDRETYERALSHIRDLYYAKGYLNAIVGPVSPMRATCSRLSPPGQCIPESPRVRVSAQCRTDEYGLPLPEAPVPDALMCQPDPAHGVECAPEITLRIPIQPGPQTTLYDLAFEGNRAFPEQALAQMAELTLGQPLSTLDMDAARLRLLDAYRDLGYAYAEVHATVEPSPDRTRARVRFVITERERVFVTGFVIKGAVRTDHDLILRRLALRKNEPFGQKQARTSEERIATLGPFASVSVSLEDPDVPQKNKRVVITVAEQLPQYLDPRIGFSTGEGLRFAVEYGHRNIGGAAVSLTLRLQLNYLFDFMILDSGVQANYASLTGLDRLERRNNVSVVFPEIGLGPLVSLSLDAIDVRDNQRDFGLTKQAVIPALTYRPRRTLNSQLGLSAELNDVGLFNEDALDRTISLLRVPQGRTIALAQQISLTWDGRDSPFAATKGALLSGSVEHVNAFPATTGKGAATINSHFLRLTGRVAGYIPLPLKGVSIALSMSAGYNRQLTGDSQTYPDRLFFLGGVDSLRAFLVDALVPQDVAERILRGDQEDAQGGLFTIEDVPIRGGDLALNPRVELRFPLGSGGVLQGGLFLDTGNLWAKPENFNPFEMRYAAGAGLRIGTPIGPLALDYGINLIRRPWEDFGAFQFSIGLF</sequence>
<gene>
    <name evidence="7" type="ORF">CAP_8845</name>
</gene>
<comment type="caution">
    <text evidence="7">The sequence shown here is derived from an EMBL/GenBank/DDBJ whole genome shotgun (WGS) entry which is preliminary data.</text>
</comment>
<feature type="domain" description="POTRA" evidence="6">
    <location>
        <begin position="542"/>
        <end position="620"/>
    </location>
</feature>